<protein>
    <recommendedName>
        <fullName evidence="6">Transport permease protein</fullName>
    </recommendedName>
</protein>
<dbReference type="Proteomes" id="UP000002219">
    <property type="component" value="Chromosome 1"/>
</dbReference>
<evidence type="ECO:0000313" key="9">
    <source>
        <dbReference type="Proteomes" id="UP000002219"/>
    </source>
</evidence>
<evidence type="ECO:0000259" key="7">
    <source>
        <dbReference type="PROSITE" id="PS51012"/>
    </source>
</evidence>
<feature type="domain" description="ABC transmembrane type-2" evidence="7">
    <location>
        <begin position="61"/>
        <end position="298"/>
    </location>
</feature>
<dbReference type="GO" id="GO:0140359">
    <property type="term" value="F:ABC-type transporter activity"/>
    <property type="evidence" value="ECO:0007669"/>
    <property type="project" value="InterPro"/>
</dbReference>
<name>D7B2J9_NOCDD</name>
<keyword evidence="4 6" id="KW-0472">Membrane</keyword>
<gene>
    <name evidence="8" type="ordered locus">Ndas_1258</name>
</gene>
<evidence type="ECO:0000256" key="4">
    <source>
        <dbReference type="ARBA" id="ARBA00023136"/>
    </source>
</evidence>
<dbReference type="InterPro" id="IPR047817">
    <property type="entry name" value="ABC2_TM_bact-type"/>
</dbReference>
<evidence type="ECO:0000256" key="5">
    <source>
        <dbReference type="ARBA" id="ARBA00023251"/>
    </source>
</evidence>
<dbReference type="InterPro" id="IPR013525">
    <property type="entry name" value="ABC2_TM"/>
</dbReference>
<feature type="transmembrane region" description="Helical" evidence="6">
    <location>
        <begin position="179"/>
        <end position="202"/>
    </location>
</feature>
<dbReference type="PANTHER" id="PTHR43229:SF2">
    <property type="entry name" value="NODULATION PROTEIN J"/>
    <property type="match status" value="1"/>
</dbReference>
<reference evidence="8 9" key="1">
    <citation type="journal article" date="2010" name="Stand. Genomic Sci.">
        <title>Complete genome sequence of Nocardiopsis dassonvillei type strain (IMRU 509).</title>
        <authorList>
            <person name="Sun H."/>
            <person name="Lapidus A."/>
            <person name="Nolan M."/>
            <person name="Lucas S."/>
            <person name="Del Rio T.G."/>
            <person name="Tice H."/>
            <person name="Cheng J.F."/>
            <person name="Tapia R."/>
            <person name="Han C."/>
            <person name="Goodwin L."/>
            <person name="Pitluck S."/>
            <person name="Pagani I."/>
            <person name="Ivanova N."/>
            <person name="Mavromatis K."/>
            <person name="Mikhailova N."/>
            <person name="Pati A."/>
            <person name="Chen A."/>
            <person name="Palaniappan K."/>
            <person name="Land M."/>
            <person name="Hauser L."/>
            <person name="Chang Y.J."/>
            <person name="Jeffries C.D."/>
            <person name="Djao O.D."/>
            <person name="Rohde M."/>
            <person name="Sikorski J."/>
            <person name="Goker M."/>
            <person name="Woyke T."/>
            <person name="Bristow J."/>
            <person name="Eisen J.A."/>
            <person name="Markowitz V."/>
            <person name="Hugenholtz P."/>
            <person name="Kyrpides N.C."/>
            <person name="Klenk H.P."/>
        </authorList>
    </citation>
    <scope>NUCLEOTIDE SEQUENCE [LARGE SCALE GENOMIC DNA]</scope>
    <source>
        <strain evidence="9">ATCC 23218 / DSM 43111 / CIP 107115 / JCM 7437 / KCTC 9190 / NBRC 14626 / NCTC 10488 / NRRL B-5397 / IMRU 509</strain>
    </source>
</reference>
<comment type="similarity">
    <text evidence="6">Belongs to the ABC-2 integral membrane protein family.</text>
</comment>
<feature type="transmembrane region" description="Helical" evidence="6">
    <location>
        <begin position="209"/>
        <end position="228"/>
    </location>
</feature>
<dbReference type="KEGG" id="nda:Ndas_1258"/>
<dbReference type="EMBL" id="CP002040">
    <property type="protein sequence ID" value="ADH66697.1"/>
    <property type="molecule type" value="Genomic_DNA"/>
</dbReference>
<dbReference type="PANTHER" id="PTHR43229">
    <property type="entry name" value="NODULATION PROTEIN J"/>
    <property type="match status" value="1"/>
</dbReference>
<accession>D7B2J9</accession>
<evidence type="ECO:0000313" key="8">
    <source>
        <dbReference type="EMBL" id="ADH66697.1"/>
    </source>
</evidence>
<evidence type="ECO:0000256" key="1">
    <source>
        <dbReference type="ARBA" id="ARBA00004141"/>
    </source>
</evidence>
<keyword evidence="9" id="KW-1185">Reference proteome</keyword>
<evidence type="ECO:0000256" key="3">
    <source>
        <dbReference type="ARBA" id="ARBA00022989"/>
    </source>
</evidence>
<keyword evidence="6" id="KW-1003">Cell membrane</keyword>
<dbReference type="PIRSF" id="PIRSF006648">
    <property type="entry name" value="DrrB"/>
    <property type="match status" value="1"/>
</dbReference>
<dbReference type="AlphaFoldDB" id="D7B2J9"/>
<dbReference type="GO" id="GO:0046677">
    <property type="term" value="P:response to antibiotic"/>
    <property type="evidence" value="ECO:0007669"/>
    <property type="project" value="UniProtKB-KW"/>
</dbReference>
<feature type="transmembrane region" description="Helical" evidence="6">
    <location>
        <begin position="101"/>
        <end position="122"/>
    </location>
</feature>
<keyword evidence="6" id="KW-0813">Transport</keyword>
<feature type="transmembrane region" description="Helical" evidence="6">
    <location>
        <begin position="63"/>
        <end position="81"/>
    </location>
</feature>
<feature type="transmembrane region" description="Helical" evidence="6">
    <location>
        <begin position="272"/>
        <end position="292"/>
    </location>
</feature>
<dbReference type="GO" id="GO:0043190">
    <property type="term" value="C:ATP-binding cassette (ABC) transporter complex"/>
    <property type="evidence" value="ECO:0007669"/>
    <property type="project" value="InterPro"/>
</dbReference>
<dbReference type="eggNOG" id="COG0842">
    <property type="taxonomic scope" value="Bacteria"/>
</dbReference>
<organism evidence="8 9">
    <name type="scientific">Nocardiopsis dassonvillei (strain ATCC 23218 / DSM 43111 / CIP 107115 / JCM 7437 / KCTC 9190 / NBRC 14626 / NCTC 10488 / NRRL B-5397 / IMRU 509)</name>
    <name type="common">Actinomadura dassonvillei</name>
    <dbReference type="NCBI Taxonomy" id="446468"/>
    <lineage>
        <taxon>Bacteria</taxon>
        <taxon>Bacillati</taxon>
        <taxon>Actinomycetota</taxon>
        <taxon>Actinomycetes</taxon>
        <taxon>Streptosporangiales</taxon>
        <taxon>Nocardiopsidaceae</taxon>
        <taxon>Nocardiopsis</taxon>
    </lineage>
</organism>
<dbReference type="STRING" id="446468.Ndas_1258"/>
<evidence type="ECO:0000256" key="6">
    <source>
        <dbReference type="RuleBase" id="RU361157"/>
    </source>
</evidence>
<sequence>MMSVTEAGPPAPEEGGVMASVTEVERPVPEEPGPLARTRWAVADTWVVARRYLLHLVYKPDELVGTLMVPVLAVLLFGFVFGEAMGAVMDAPGEEYREFLMPGLFALTMAFGIGNTTIAVVTDAGRGVVDRFRTLPMAPASLLAGRSLADVLSAVVDLAVLAGMGLLVGWRWHEGPLSALAALGLLLLLRLAFTWIGIYLGLVVRSPEAAMKFFSLVFPLAMVADTFVPTDTMPDWLVPVAEWNPLSATVIAARDLFGNPVAANDSWIAQNALLMAVVWPLVLMMVFVPLALRRFRRLSR</sequence>
<comment type="subcellular location">
    <subcellularLocation>
        <location evidence="6">Cell membrane</location>
        <topology evidence="6">Multi-pass membrane protein</topology>
    </subcellularLocation>
    <subcellularLocation>
        <location evidence="1">Membrane</location>
        <topology evidence="1">Multi-pass membrane protein</topology>
    </subcellularLocation>
</comment>
<keyword evidence="2 6" id="KW-0812">Transmembrane</keyword>
<dbReference type="Pfam" id="PF01061">
    <property type="entry name" value="ABC2_membrane"/>
    <property type="match status" value="1"/>
</dbReference>
<evidence type="ECO:0000256" key="2">
    <source>
        <dbReference type="ARBA" id="ARBA00022692"/>
    </source>
</evidence>
<feature type="transmembrane region" description="Helical" evidence="6">
    <location>
        <begin position="143"/>
        <end position="167"/>
    </location>
</feature>
<dbReference type="InterPro" id="IPR051784">
    <property type="entry name" value="Nod_factor_ABC_transporter"/>
</dbReference>
<keyword evidence="5" id="KW-0046">Antibiotic resistance</keyword>
<dbReference type="PROSITE" id="PS51012">
    <property type="entry name" value="ABC_TM2"/>
    <property type="match status" value="1"/>
</dbReference>
<dbReference type="InterPro" id="IPR000412">
    <property type="entry name" value="ABC_2_transport"/>
</dbReference>
<proteinExistence type="inferred from homology"/>
<dbReference type="HOGENOM" id="CLU_039483_2_0_11"/>
<keyword evidence="3 6" id="KW-1133">Transmembrane helix</keyword>